<dbReference type="Proteomes" id="UP000799776">
    <property type="component" value="Unassembled WGS sequence"/>
</dbReference>
<dbReference type="InterPro" id="IPR040424">
    <property type="entry name" value="Smn1"/>
</dbReference>
<keyword evidence="3" id="KW-0507">mRNA processing</keyword>
<evidence type="ECO:0000313" key="8">
    <source>
        <dbReference type="Proteomes" id="UP000799776"/>
    </source>
</evidence>
<dbReference type="CDD" id="cd22851">
    <property type="entry name" value="SMN_N"/>
    <property type="match status" value="1"/>
</dbReference>
<keyword evidence="5" id="KW-0539">Nucleus</keyword>
<name>A0A9P4LVC9_9PEZI</name>
<evidence type="ECO:0000256" key="3">
    <source>
        <dbReference type="ARBA" id="ARBA00022664"/>
    </source>
</evidence>
<feature type="non-terminal residue" evidence="7">
    <location>
        <position position="167"/>
    </location>
</feature>
<comment type="similarity">
    <text evidence="2">Belongs to the SMN family.</text>
</comment>
<gene>
    <name evidence="7" type="ORF">K490DRAFT_23504</name>
</gene>
<dbReference type="AlphaFoldDB" id="A0A9P4LVC9"/>
<dbReference type="PANTHER" id="PTHR39267:SF1">
    <property type="entry name" value="SURVIVAL MOTOR NEURON PROTEIN"/>
    <property type="match status" value="1"/>
</dbReference>
<feature type="region of interest" description="Disordered" evidence="6">
    <location>
        <begin position="95"/>
        <end position="119"/>
    </location>
</feature>
<dbReference type="InterPro" id="IPR047313">
    <property type="entry name" value="SMN_C"/>
</dbReference>
<feature type="compositionally biased region" description="Basic and acidic residues" evidence="6">
    <location>
        <begin position="107"/>
        <end position="116"/>
    </location>
</feature>
<comment type="subcellular location">
    <subcellularLocation>
        <location evidence="1">Nucleus</location>
    </subcellularLocation>
</comment>
<evidence type="ECO:0000256" key="5">
    <source>
        <dbReference type="ARBA" id="ARBA00023242"/>
    </source>
</evidence>
<protein>
    <recommendedName>
        <fullName evidence="9">Survival motor neuron Tudor domain-containing protein</fullName>
    </recommendedName>
</protein>
<evidence type="ECO:0000256" key="6">
    <source>
        <dbReference type="SAM" id="MobiDB-lite"/>
    </source>
</evidence>
<dbReference type="GO" id="GO:0008380">
    <property type="term" value="P:RNA splicing"/>
    <property type="evidence" value="ECO:0007669"/>
    <property type="project" value="UniProtKB-KW"/>
</dbReference>
<keyword evidence="8" id="KW-1185">Reference proteome</keyword>
<organism evidence="7 8">
    <name type="scientific">Saccharata proteae CBS 121410</name>
    <dbReference type="NCBI Taxonomy" id="1314787"/>
    <lineage>
        <taxon>Eukaryota</taxon>
        <taxon>Fungi</taxon>
        <taxon>Dikarya</taxon>
        <taxon>Ascomycota</taxon>
        <taxon>Pezizomycotina</taxon>
        <taxon>Dothideomycetes</taxon>
        <taxon>Dothideomycetes incertae sedis</taxon>
        <taxon>Botryosphaeriales</taxon>
        <taxon>Saccharataceae</taxon>
        <taxon>Saccharata</taxon>
    </lineage>
</organism>
<dbReference type="OrthoDB" id="197400at2759"/>
<dbReference type="GO" id="GO:0005634">
    <property type="term" value="C:nucleus"/>
    <property type="evidence" value="ECO:0007669"/>
    <property type="project" value="UniProtKB-SubCell"/>
</dbReference>
<dbReference type="CDD" id="cd22852">
    <property type="entry name" value="SMN_C"/>
    <property type="match status" value="1"/>
</dbReference>
<proteinExistence type="inferred from homology"/>
<comment type="caution">
    <text evidence="7">The sequence shown here is derived from an EMBL/GenBank/DDBJ whole genome shotgun (WGS) entry which is preliminary data.</text>
</comment>
<keyword evidence="4" id="KW-0508">mRNA splicing</keyword>
<evidence type="ECO:0000256" key="1">
    <source>
        <dbReference type="ARBA" id="ARBA00004123"/>
    </source>
</evidence>
<dbReference type="EMBL" id="ML978727">
    <property type="protein sequence ID" value="KAF2085847.1"/>
    <property type="molecule type" value="Genomic_DNA"/>
</dbReference>
<accession>A0A9P4LVC9</accession>
<dbReference type="PANTHER" id="PTHR39267">
    <property type="entry name" value="SURVIVAL MOTOR NEURON-LIKE PROTEIN 1"/>
    <property type="match status" value="1"/>
</dbReference>
<sequence>VDLLDKDLWDDSALVRSWNDALIEYKKYHSIQARGENVEDVLKNSELKQLKEERYFQRTGNSVAPMTDGATGTVYQNVTVGTERDAFHQPAQEAVVGDASQTSTEQRGVRQKDDKGATPLVADPLTVAAASSMPQAILGSGQDDPLKNLMMSWYYAGYYQGIYEGQK</sequence>
<feature type="non-terminal residue" evidence="7">
    <location>
        <position position="1"/>
    </location>
</feature>
<reference evidence="7" key="1">
    <citation type="journal article" date="2020" name="Stud. Mycol.">
        <title>101 Dothideomycetes genomes: a test case for predicting lifestyles and emergence of pathogens.</title>
        <authorList>
            <person name="Haridas S."/>
            <person name="Albert R."/>
            <person name="Binder M."/>
            <person name="Bloem J."/>
            <person name="Labutti K."/>
            <person name="Salamov A."/>
            <person name="Andreopoulos B."/>
            <person name="Baker S."/>
            <person name="Barry K."/>
            <person name="Bills G."/>
            <person name="Bluhm B."/>
            <person name="Cannon C."/>
            <person name="Castanera R."/>
            <person name="Culley D."/>
            <person name="Daum C."/>
            <person name="Ezra D."/>
            <person name="Gonzalez J."/>
            <person name="Henrissat B."/>
            <person name="Kuo A."/>
            <person name="Liang C."/>
            <person name="Lipzen A."/>
            <person name="Lutzoni F."/>
            <person name="Magnuson J."/>
            <person name="Mondo S."/>
            <person name="Nolan M."/>
            <person name="Ohm R."/>
            <person name="Pangilinan J."/>
            <person name="Park H.-J."/>
            <person name="Ramirez L."/>
            <person name="Alfaro M."/>
            <person name="Sun H."/>
            <person name="Tritt A."/>
            <person name="Yoshinaga Y."/>
            <person name="Zwiers L.-H."/>
            <person name="Turgeon B."/>
            <person name="Goodwin S."/>
            <person name="Spatafora J."/>
            <person name="Crous P."/>
            <person name="Grigoriev I."/>
        </authorList>
    </citation>
    <scope>NUCLEOTIDE SEQUENCE</scope>
    <source>
        <strain evidence="7">CBS 121410</strain>
    </source>
</reference>
<dbReference type="GO" id="GO:0006397">
    <property type="term" value="P:mRNA processing"/>
    <property type="evidence" value="ECO:0007669"/>
    <property type="project" value="UniProtKB-KW"/>
</dbReference>
<evidence type="ECO:0000313" key="7">
    <source>
        <dbReference type="EMBL" id="KAF2085847.1"/>
    </source>
</evidence>
<evidence type="ECO:0008006" key="9">
    <source>
        <dbReference type="Google" id="ProtNLM"/>
    </source>
</evidence>
<evidence type="ECO:0000256" key="4">
    <source>
        <dbReference type="ARBA" id="ARBA00023187"/>
    </source>
</evidence>
<evidence type="ECO:0000256" key="2">
    <source>
        <dbReference type="ARBA" id="ARBA00005371"/>
    </source>
</evidence>